<reference evidence="1" key="1">
    <citation type="submission" date="2020-06" db="EMBL/GenBank/DDBJ databases">
        <authorList>
            <person name="Li T."/>
            <person name="Hu X."/>
            <person name="Zhang T."/>
            <person name="Song X."/>
            <person name="Zhang H."/>
            <person name="Dai N."/>
            <person name="Sheng W."/>
            <person name="Hou X."/>
            <person name="Wei L."/>
        </authorList>
    </citation>
    <scope>NUCLEOTIDE SEQUENCE</scope>
    <source>
        <strain evidence="1">KEN1</strain>
        <tissue evidence="1">Leaf</tissue>
    </source>
</reference>
<accession>A0AAW2WHB3</accession>
<gene>
    <name evidence="1" type="ORF">Slati_2440500</name>
</gene>
<organism evidence="1">
    <name type="scientific">Sesamum latifolium</name>
    <dbReference type="NCBI Taxonomy" id="2727402"/>
    <lineage>
        <taxon>Eukaryota</taxon>
        <taxon>Viridiplantae</taxon>
        <taxon>Streptophyta</taxon>
        <taxon>Embryophyta</taxon>
        <taxon>Tracheophyta</taxon>
        <taxon>Spermatophyta</taxon>
        <taxon>Magnoliopsida</taxon>
        <taxon>eudicotyledons</taxon>
        <taxon>Gunneridae</taxon>
        <taxon>Pentapetalae</taxon>
        <taxon>asterids</taxon>
        <taxon>lamiids</taxon>
        <taxon>Lamiales</taxon>
        <taxon>Pedaliaceae</taxon>
        <taxon>Sesamum</taxon>
    </lineage>
</organism>
<dbReference type="EMBL" id="JACGWN010000008">
    <property type="protein sequence ID" value="KAL0439575.1"/>
    <property type="molecule type" value="Genomic_DNA"/>
</dbReference>
<dbReference type="AlphaFoldDB" id="A0AAW2WHB3"/>
<sequence length="94" mass="10708">MGGRLQRSMAHRDWVNLSCEHLGFESVRVRSFRLLSPGLGLGHGIGCRFPSWTRRLCLLLETMLRQIARHRNLLSYSANNYGHSFSKHNTSPSA</sequence>
<name>A0AAW2WHB3_9LAMI</name>
<reference evidence="1" key="2">
    <citation type="journal article" date="2024" name="Plant">
        <title>Genomic evolution and insights into agronomic trait innovations of Sesamum species.</title>
        <authorList>
            <person name="Miao H."/>
            <person name="Wang L."/>
            <person name="Qu L."/>
            <person name="Liu H."/>
            <person name="Sun Y."/>
            <person name="Le M."/>
            <person name="Wang Q."/>
            <person name="Wei S."/>
            <person name="Zheng Y."/>
            <person name="Lin W."/>
            <person name="Duan Y."/>
            <person name="Cao H."/>
            <person name="Xiong S."/>
            <person name="Wang X."/>
            <person name="Wei L."/>
            <person name="Li C."/>
            <person name="Ma Q."/>
            <person name="Ju M."/>
            <person name="Zhao R."/>
            <person name="Li G."/>
            <person name="Mu C."/>
            <person name="Tian Q."/>
            <person name="Mei H."/>
            <person name="Zhang T."/>
            <person name="Gao T."/>
            <person name="Zhang H."/>
        </authorList>
    </citation>
    <scope>NUCLEOTIDE SEQUENCE</scope>
    <source>
        <strain evidence="1">KEN1</strain>
    </source>
</reference>
<protein>
    <submittedName>
        <fullName evidence="1">Uncharacterized protein</fullName>
    </submittedName>
</protein>
<comment type="caution">
    <text evidence="1">The sequence shown here is derived from an EMBL/GenBank/DDBJ whole genome shotgun (WGS) entry which is preliminary data.</text>
</comment>
<evidence type="ECO:0000313" key="1">
    <source>
        <dbReference type="EMBL" id="KAL0439575.1"/>
    </source>
</evidence>
<proteinExistence type="predicted"/>